<keyword evidence="2" id="KW-0805">Transcription regulation</keyword>
<dbReference type="PANTHER" id="PTHR43133:SF50">
    <property type="entry name" value="ECF RNA POLYMERASE SIGMA FACTOR SIGM"/>
    <property type="match status" value="1"/>
</dbReference>
<keyword evidence="5" id="KW-0804">Transcription</keyword>
<keyword evidence="4" id="KW-0238">DNA-binding</keyword>
<dbReference type="Gene3D" id="1.10.1740.10">
    <property type="match status" value="1"/>
</dbReference>
<evidence type="ECO:0000256" key="3">
    <source>
        <dbReference type="ARBA" id="ARBA00023082"/>
    </source>
</evidence>
<dbReference type="InterPro" id="IPR013324">
    <property type="entry name" value="RNA_pol_sigma_r3/r4-like"/>
</dbReference>
<proteinExistence type="inferred from homology"/>
<dbReference type="NCBIfam" id="TIGR02983">
    <property type="entry name" value="SigE-fam_strep"/>
    <property type="match status" value="1"/>
</dbReference>
<dbReference type="Pfam" id="PF08281">
    <property type="entry name" value="Sigma70_r4_2"/>
    <property type="match status" value="1"/>
</dbReference>
<evidence type="ECO:0000313" key="9">
    <source>
        <dbReference type="EMBL" id="MBE7325079.1"/>
    </source>
</evidence>
<evidence type="ECO:0000256" key="1">
    <source>
        <dbReference type="ARBA" id="ARBA00010641"/>
    </source>
</evidence>
<evidence type="ECO:0000259" key="7">
    <source>
        <dbReference type="Pfam" id="PF04542"/>
    </source>
</evidence>
<gene>
    <name evidence="9" type="ORF">IEQ44_10450</name>
</gene>
<dbReference type="InterPro" id="IPR014325">
    <property type="entry name" value="RNA_pol_sigma-E_actinobac"/>
</dbReference>
<dbReference type="InterPro" id="IPR039425">
    <property type="entry name" value="RNA_pol_sigma-70-like"/>
</dbReference>
<organism evidence="9 10">
    <name type="scientific">Nocardioides malaquae</name>
    <dbReference type="NCBI Taxonomy" id="2773426"/>
    <lineage>
        <taxon>Bacteria</taxon>
        <taxon>Bacillati</taxon>
        <taxon>Actinomycetota</taxon>
        <taxon>Actinomycetes</taxon>
        <taxon>Propionibacteriales</taxon>
        <taxon>Nocardioidaceae</taxon>
        <taxon>Nocardioides</taxon>
    </lineage>
</organism>
<dbReference type="InterPro" id="IPR013249">
    <property type="entry name" value="RNA_pol_sigma70_r4_t2"/>
</dbReference>
<dbReference type="InterPro" id="IPR036388">
    <property type="entry name" value="WH-like_DNA-bd_sf"/>
</dbReference>
<dbReference type="InterPro" id="IPR014284">
    <property type="entry name" value="RNA_pol_sigma-70_dom"/>
</dbReference>
<reference evidence="9 10" key="1">
    <citation type="submission" date="2020-10" db="EMBL/GenBank/DDBJ databases">
        <title>Nocardioides sp. isolated from sludge.</title>
        <authorList>
            <person name="Zhang X."/>
        </authorList>
    </citation>
    <scope>NUCLEOTIDE SEQUENCE [LARGE SCALE GENOMIC DNA]</scope>
    <source>
        <strain evidence="9 10">Y6</strain>
    </source>
</reference>
<dbReference type="PANTHER" id="PTHR43133">
    <property type="entry name" value="RNA POLYMERASE ECF-TYPE SIGMA FACTO"/>
    <property type="match status" value="1"/>
</dbReference>
<dbReference type="RefSeq" id="WP_193638410.1">
    <property type="nucleotide sequence ID" value="NZ_JADCSA010000009.1"/>
</dbReference>
<dbReference type="CDD" id="cd06171">
    <property type="entry name" value="Sigma70_r4"/>
    <property type="match status" value="1"/>
</dbReference>
<evidence type="ECO:0000259" key="8">
    <source>
        <dbReference type="Pfam" id="PF08281"/>
    </source>
</evidence>
<dbReference type="NCBIfam" id="TIGR02937">
    <property type="entry name" value="sigma70-ECF"/>
    <property type="match status" value="1"/>
</dbReference>
<name>A0ABR9RU49_9ACTN</name>
<feature type="compositionally biased region" description="Basic and acidic residues" evidence="6">
    <location>
        <begin position="97"/>
        <end position="108"/>
    </location>
</feature>
<protein>
    <submittedName>
        <fullName evidence="9">SigE family RNA polymerase sigma factor</fullName>
    </submittedName>
</protein>
<dbReference type="InterPro" id="IPR007627">
    <property type="entry name" value="RNA_pol_sigma70_r2"/>
</dbReference>
<dbReference type="Gene3D" id="1.10.10.10">
    <property type="entry name" value="Winged helix-like DNA-binding domain superfamily/Winged helix DNA-binding domain"/>
    <property type="match status" value="1"/>
</dbReference>
<dbReference type="EMBL" id="JADCSA010000009">
    <property type="protein sequence ID" value="MBE7325079.1"/>
    <property type="molecule type" value="Genomic_DNA"/>
</dbReference>
<dbReference type="InterPro" id="IPR013325">
    <property type="entry name" value="RNA_pol_sigma_r2"/>
</dbReference>
<keyword evidence="3" id="KW-0731">Sigma factor</keyword>
<sequence>MGRTRTGPPADDDFADFVHARWPALYRSAVMLVGDRHLAEDLVQSALASTYANWGRIERTDSAPGYARRTLHNEAFTWMRRRGWRNEVPTEELPESSPEHRATRAVDDDPSVRPTVLAALRQLPPRQRAVVVLRYYDDLSVAETASILGVTTGTVKSQCSEALGRLGVLLGSDEMGALRAL</sequence>
<feature type="domain" description="RNA polymerase sigma factor 70 region 4 type 2" evidence="8">
    <location>
        <begin position="116"/>
        <end position="166"/>
    </location>
</feature>
<feature type="region of interest" description="Disordered" evidence="6">
    <location>
        <begin position="89"/>
        <end position="108"/>
    </location>
</feature>
<dbReference type="SUPFAM" id="SSF88946">
    <property type="entry name" value="Sigma2 domain of RNA polymerase sigma factors"/>
    <property type="match status" value="1"/>
</dbReference>
<evidence type="ECO:0000256" key="5">
    <source>
        <dbReference type="ARBA" id="ARBA00023163"/>
    </source>
</evidence>
<dbReference type="SUPFAM" id="SSF88659">
    <property type="entry name" value="Sigma3 and sigma4 domains of RNA polymerase sigma factors"/>
    <property type="match status" value="1"/>
</dbReference>
<keyword evidence="10" id="KW-1185">Reference proteome</keyword>
<evidence type="ECO:0000256" key="6">
    <source>
        <dbReference type="SAM" id="MobiDB-lite"/>
    </source>
</evidence>
<evidence type="ECO:0000256" key="4">
    <source>
        <dbReference type="ARBA" id="ARBA00023125"/>
    </source>
</evidence>
<dbReference type="Pfam" id="PF04542">
    <property type="entry name" value="Sigma70_r2"/>
    <property type="match status" value="1"/>
</dbReference>
<dbReference type="Proteomes" id="UP000756387">
    <property type="component" value="Unassembled WGS sequence"/>
</dbReference>
<evidence type="ECO:0000256" key="2">
    <source>
        <dbReference type="ARBA" id="ARBA00023015"/>
    </source>
</evidence>
<evidence type="ECO:0000313" key="10">
    <source>
        <dbReference type="Proteomes" id="UP000756387"/>
    </source>
</evidence>
<accession>A0ABR9RU49</accession>
<comment type="caution">
    <text evidence="9">The sequence shown here is derived from an EMBL/GenBank/DDBJ whole genome shotgun (WGS) entry which is preliminary data.</text>
</comment>
<comment type="similarity">
    <text evidence="1">Belongs to the sigma-70 factor family. ECF subfamily.</text>
</comment>
<feature type="domain" description="RNA polymerase sigma-70 region 2" evidence="7">
    <location>
        <begin position="23"/>
        <end position="85"/>
    </location>
</feature>